<proteinExistence type="predicted"/>
<name>A0AAN8XH11_HALRR</name>
<dbReference type="AlphaFoldDB" id="A0AAN8XH11"/>
<dbReference type="EMBL" id="JAXCGZ010003784">
    <property type="protein sequence ID" value="KAK7083237.1"/>
    <property type="molecule type" value="Genomic_DNA"/>
</dbReference>
<gene>
    <name evidence="1" type="ORF">SK128_001423</name>
</gene>
<keyword evidence="2" id="KW-1185">Reference proteome</keyword>
<comment type="caution">
    <text evidence="1">The sequence shown here is derived from an EMBL/GenBank/DDBJ whole genome shotgun (WGS) entry which is preliminary data.</text>
</comment>
<evidence type="ECO:0000313" key="1">
    <source>
        <dbReference type="EMBL" id="KAK7083237.1"/>
    </source>
</evidence>
<evidence type="ECO:0000313" key="2">
    <source>
        <dbReference type="Proteomes" id="UP001381693"/>
    </source>
</evidence>
<sequence>MCVGSSSGYFASLMTSEGIPSRVDALFKGILPIALLNSTRLGISSSSSMTGKHSIQERHLRWCSPCHRDTSDVSYASSNKSLLFGPSFQLF</sequence>
<accession>A0AAN8XH11</accession>
<organism evidence="1 2">
    <name type="scientific">Halocaridina rubra</name>
    <name type="common">Hawaiian red shrimp</name>
    <dbReference type="NCBI Taxonomy" id="373956"/>
    <lineage>
        <taxon>Eukaryota</taxon>
        <taxon>Metazoa</taxon>
        <taxon>Ecdysozoa</taxon>
        <taxon>Arthropoda</taxon>
        <taxon>Crustacea</taxon>
        <taxon>Multicrustacea</taxon>
        <taxon>Malacostraca</taxon>
        <taxon>Eumalacostraca</taxon>
        <taxon>Eucarida</taxon>
        <taxon>Decapoda</taxon>
        <taxon>Pleocyemata</taxon>
        <taxon>Caridea</taxon>
        <taxon>Atyoidea</taxon>
        <taxon>Atyidae</taxon>
        <taxon>Halocaridina</taxon>
    </lineage>
</organism>
<reference evidence="1 2" key="1">
    <citation type="submission" date="2023-11" db="EMBL/GenBank/DDBJ databases">
        <title>Halocaridina rubra genome assembly.</title>
        <authorList>
            <person name="Smith C."/>
        </authorList>
    </citation>
    <scope>NUCLEOTIDE SEQUENCE [LARGE SCALE GENOMIC DNA]</scope>
    <source>
        <strain evidence="1">EP-1</strain>
        <tissue evidence="1">Whole</tissue>
    </source>
</reference>
<dbReference type="Proteomes" id="UP001381693">
    <property type="component" value="Unassembled WGS sequence"/>
</dbReference>
<protein>
    <submittedName>
        <fullName evidence="1">Uncharacterized protein</fullName>
    </submittedName>
</protein>